<evidence type="ECO:0000256" key="2">
    <source>
        <dbReference type="ARBA" id="ARBA00011771"/>
    </source>
</evidence>
<dbReference type="GO" id="GO:0030313">
    <property type="term" value="C:cell envelope"/>
    <property type="evidence" value="ECO:0007669"/>
    <property type="project" value="UniProtKB-SubCell"/>
</dbReference>
<dbReference type="SUPFAM" id="SSF54862">
    <property type="entry name" value="4Fe-4S ferredoxins"/>
    <property type="match status" value="1"/>
</dbReference>
<evidence type="ECO:0000313" key="8">
    <source>
        <dbReference type="EMBL" id="SHO50436.1"/>
    </source>
</evidence>
<comment type="subcellular location">
    <subcellularLocation>
        <location evidence="1">Cell envelope</location>
    </subcellularLocation>
</comment>
<dbReference type="PROSITE" id="PS00198">
    <property type="entry name" value="4FE4S_FER_1"/>
    <property type="match status" value="1"/>
</dbReference>
<dbReference type="Gene3D" id="3.30.70.20">
    <property type="match status" value="2"/>
</dbReference>
<dbReference type="GO" id="GO:0046872">
    <property type="term" value="F:metal ion binding"/>
    <property type="evidence" value="ECO:0007669"/>
    <property type="project" value="UniProtKB-KW"/>
</dbReference>
<keyword evidence="3" id="KW-0004">4Fe-4S</keyword>
<protein>
    <submittedName>
        <fullName evidence="8">Prokaryotic molybdopterin-containing oxidoreductase family, iron-sulfur binding subunit</fullName>
    </submittedName>
</protein>
<sequence>MSSEKSDSKKKGCASFLDEKSSRRAFLKGLSIAAAAGSAALTTGCIPPAAAMGSEELQLRWQEFFKKNYRLMTQEEKDATVARLERLAKLHNNLDVQVSSEPPLENVLYGYAFNITRCEGFMECVAACVKENNLDRKTHTQYIRIFEMEPGQLDPGTGDGQYFHEVPVENKFYMGTQCFHCENAPCTKACPTRATWREPDGIVVVDYDWCIGCRYCQAACPYYGRRFNWGQAEVPPEEVTTRQHYLGNRLRPKGKMEKCTFCIQRTRKGRLPACVEACPTGARVFGNLLDPESEIRWVLKNKKVFRWKEELGTDPKFWYFID</sequence>
<dbReference type="PANTHER" id="PTHR43177:SF3">
    <property type="entry name" value="PROTEIN NRFC HOMOLOG"/>
    <property type="match status" value="1"/>
</dbReference>
<dbReference type="InterPro" id="IPR017896">
    <property type="entry name" value="4Fe4S_Fe-S-bd"/>
</dbReference>
<evidence type="ECO:0000256" key="5">
    <source>
        <dbReference type="ARBA" id="ARBA00023004"/>
    </source>
</evidence>
<dbReference type="PROSITE" id="PS51379">
    <property type="entry name" value="4FE4S_FER_2"/>
    <property type="match status" value="1"/>
</dbReference>
<dbReference type="Pfam" id="PF13247">
    <property type="entry name" value="Fer4_11"/>
    <property type="match status" value="2"/>
</dbReference>
<dbReference type="PANTHER" id="PTHR43177">
    <property type="entry name" value="PROTEIN NRFC"/>
    <property type="match status" value="1"/>
</dbReference>
<evidence type="ECO:0000313" key="9">
    <source>
        <dbReference type="Proteomes" id="UP000184603"/>
    </source>
</evidence>
<keyword evidence="5" id="KW-0408">Iron</keyword>
<evidence type="ECO:0000256" key="3">
    <source>
        <dbReference type="ARBA" id="ARBA00022485"/>
    </source>
</evidence>
<organism evidence="8 9">
    <name type="scientific">Desulfopila aestuarii DSM 18488</name>
    <dbReference type="NCBI Taxonomy" id="1121416"/>
    <lineage>
        <taxon>Bacteria</taxon>
        <taxon>Pseudomonadati</taxon>
        <taxon>Thermodesulfobacteriota</taxon>
        <taxon>Desulfobulbia</taxon>
        <taxon>Desulfobulbales</taxon>
        <taxon>Desulfocapsaceae</taxon>
        <taxon>Desulfopila</taxon>
    </lineage>
</organism>
<dbReference type="PROSITE" id="PS51318">
    <property type="entry name" value="TAT"/>
    <property type="match status" value="1"/>
</dbReference>
<dbReference type="InterPro" id="IPR050954">
    <property type="entry name" value="ET_IronSulfur_Cluster-Binding"/>
</dbReference>
<accession>A0A1M7YCY7</accession>
<keyword evidence="9" id="KW-1185">Reference proteome</keyword>
<dbReference type="GO" id="GO:0051539">
    <property type="term" value="F:4 iron, 4 sulfur cluster binding"/>
    <property type="evidence" value="ECO:0007669"/>
    <property type="project" value="UniProtKB-KW"/>
</dbReference>
<comment type="subunit">
    <text evidence="2">Heterodimer of a large and a small subunit.</text>
</comment>
<keyword evidence="6" id="KW-0411">Iron-sulfur</keyword>
<evidence type="ECO:0000256" key="1">
    <source>
        <dbReference type="ARBA" id="ARBA00004196"/>
    </source>
</evidence>
<dbReference type="InterPro" id="IPR006311">
    <property type="entry name" value="TAT_signal"/>
</dbReference>
<dbReference type="NCBIfam" id="TIGR01409">
    <property type="entry name" value="TAT_signal_seq"/>
    <property type="match status" value="1"/>
</dbReference>
<feature type="domain" description="4Fe-4S ferredoxin-type" evidence="7">
    <location>
        <begin position="201"/>
        <end position="230"/>
    </location>
</feature>
<evidence type="ECO:0000256" key="6">
    <source>
        <dbReference type="ARBA" id="ARBA00023014"/>
    </source>
</evidence>
<gene>
    <name evidence="8" type="ORF">SAMN02745220_03442</name>
</gene>
<dbReference type="STRING" id="1121416.SAMN02745220_03442"/>
<evidence type="ECO:0000256" key="4">
    <source>
        <dbReference type="ARBA" id="ARBA00022723"/>
    </source>
</evidence>
<keyword evidence="4" id="KW-0479">Metal-binding</keyword>
<dbReference type="EMBL" id="FRFE01000018">
    <property type="protein sequence ID" value="SHO50436.1"/>
    <property type="molecule type" value="Genomic_DNA"/>
</dbReference>
<dbReference type="AlphaFoldDB" id="A0A1M7YCY7"/>
<dbReference type="OrthoDB" id="9789030at2"/>
<dbReference type="InterPro" id="IPR019546">
    <property type="entry name" value="TAT_signal_bac_arc"/>
</dbReference>
<proteinExistence type="predicted"/>
<dbReference type="Proteomes" id="UP000184603">
    <property type="component" value="Unassembled WGS sequence"/>
</dbReference>
<name>A0A1M7YCY7_9BACT</name>
<dbReference type="RefSeq" id="WP_073614897.1">
    <property type="nucleotide sequence ID" value="NZ_FRFE01000018.1"/>
</dbReference>
<dbReference type="CDD" id="cd10551">
    <property type="entry name" value="PsrB"/>
    <property type="match status" value="1"/>
</dbReference>
<evidence type="ECO:0000259" key="7">
    <source>
        <dbReference type="PROSITE" id="PS51379"/>
    </source>
</evidence>
<reference evidence="8 9" key="1">
    <citation type="submission" date="2016-12" db="EMBL/GenBank/DDBJ databases">
        <authorList>
            <person name="Song W.-J."/>
            <person name="Kurnit D.M."/>
        </authorList>
    </citation>
    <scope>NUCLEOTIDE SEQUENCE [LARGE SCALE GENOMIC DNA]</scope>
    <source>
        <strain evidence="8 9">DSM 18488</strain>
    </source>
</reference>
<dbReference type="InterPro" id="IPR017900">
    <property type="entry name" value="4Fe4S_Fe_S_CS"/>
</dbReference>